<dbReference type="AlphaFoldDB" id="A0A2T3HLE9"/>
<gene>
    <name evidence="3" type="ORF">C7T94_11725</name>
</gene>
<reference evidence="3 4" key="1">
    <citation type="submission" date="2018-03" db="EMBL/GenBank/DDBJ databases">
        <authorList>
            <person name="Keele B.F."/>
        </authorList>
    </citation>
    <scope>NUCLEOTIDE SEQUENCE [LARGE SCALE GENOMIC DNA]</scope>
    <source>
        <strain evidence="3 4">YL28-9</strain>
    </source>
</reference>
<organism evidence="3 4">
    <name type="scientific">Pedobacter yulinensis</name>
    <dbReference type="NCBI Taxonomy" id="2126353"/>
    <lineage>
        <taxon>Bacteria</taxon>
        <taxon>Pseudomonadati</taxon>
        <taxon>Bacteroidota</taxon>
        <taxon>Sphingobacteriia</taxon>
        <taxon>Sphingobacteriales</taxon>
        <taxon>Sphingobacteriaceae</taxon>
        <taxon>Pedobacter</taxon>
    </lineage>
</organism>
<dbReference type="CDD" id="cd03801">
    <property type="entry name" value="GT4_PimA-like"/>
    <property type="match status" value="1"/>
</dbReference>
<dbReference type="InterPro" id="IPR001296">
    <property type="entry name" value="Glyco_trans_1"/>
</dbReference>
<dbReference type="PANTHER" id="PTHR12526:SF638">
    <property type="entry name" value="SPORE COAT PROTEIN SA"/>
    <property type="match status" value="1"/>
</dbReference>
<evidence type="ECO:0000313" key="4">
    <source>
        <dbReference type="Proteomes" id="UP000240912"/>
    </source>
</evidence>
<feature type="domain" description="Glycosyltransferase subfamily 4-like N-terminal" evidence="2">
    <location>
        <begin position="60"/>
        <end position="183"/>
    </location>
</feature>
<dbReference type="GO" id="GO:0016757">
    <property type="term" value="F:glycosyltransferase activity"/>
    <property type="evidence" value="ECO:0007669"/>
    <property type="project" value="InterPro"/>
</dbReference>
<keyword evidence="4" id="KW-1185">Reference proteome</keyword>
<evidence type="ECO:0000259" key="2">
    <source>
        <dbReference type="Pfam" id="PF13439"/>
    </source>
</evidence>
<dbReference type="Proteomes" id="UP000240912">
    <property type="component" value="Unassembled WGS sequence"/>
</dbReference>
<evidence type="ECO:0008006" key="5">
    <source>
        <dbReference type="Google" id="ProtNLM"/>
    </source>
</evidence>
<sequence>MPYRIIPGSSAATGQRSSCISHFCIPGAPGNRQPPIAHLQQVSPMRKTKIVHVIGSLSRGGAERLVVDLCNELSRSASLEVVIISLKSNEAGKSFVSEIGQAVRYVTFNKGAGFSWQALWSLTAWLRREQPDVVHSHLNAFEYLYPYVLLNRRSSCVHTVHNIAPEECPSMPVKTLRSLFYRWGSVKPITISLDGRISFRSYYGLANDWLIENGCKPATAGQAVSEKYRRASGTKVLLHVARVSPEKNQEMLIRVVRRFNQEETTCCRLLMIGEVHDLALANKLKTLAAGDVHIEFLGGRSDVADYLAVADIFCLPSLFEGMPISLLEAMSAGCIPVCTPAGGMGDVIDHGFNGFLSDGLDEHAYYQALKTAVYSKDTEQLSARARATFATKYHISIAAQKHKALYQTLASPEPGQVQQTIQPENSI</sequence>
<accession>A0A2T3HLE9</accession>
<dbReference type="Pfam" id="PF13439">
    <property type="entry name" value="Glyco_transf_4"/>
    <property type="match status" value="1"/>
</dbReference>
<dbReference type="Gene3D" id="3.40.50.2000">
    <property type="entry name" value="Glycogen Phosphorylase B"/>
    <property type="match status" value="2"/>
</dbReference>
<dbReference type="InterPro" id="IPR028098">
    <property type="entry name" value="Glyco_trans_4-like_N"/>
</dbReference>
<dbReference type="EMBL" id="PYLS01000005">
    <property type="protein sequence ID" value="PST83254.1"/>
    <property type="molecule type" value="Genomic_DNA"/>
</dbReference>
<proteinExistence type="predicted"/>
<protein>
    <recommendedName>
        <fullName evidence="5">Glycosyltransferase</fullName>
    </recommendedName>
</protein>
<name>A0A2T3HLE9_9SPHI</name>
<dbReference type="Pfam" id="PF00534">
    <property type="entry name" value="Glycos_transf_1"/>
    <property type="match status" value="1"/>
</dbReference>
<dbReference type="PANTHER" id="PTHR12526">
    <property type="entry name" value="GLYCOSYLTRANSFERASE"/>
    <property type="match status" value="1"/>
</dbReference>
<evidence type="ECO:0000313" key="3">
    <source>
        <dbReference type="EMBL" id="PST83254.1"/>
    </source>
</evidence>
<evidence type="ECO:0000259" key="1">
    <source>
        <dbReference type="Pfam" id="PF00534"/>
    </source>
</evidence>
<comment type="caution">
    <text evidence="3">The sequence shown here is derived from an EMBL/GenBank/DDBJ whole genome shotgun (WGS) entry which is preliminary data.</text>
</comment>
<dbReference type="OrthoDB" id="7560678at2"/>
<feature type="domain" description="Glycosyl transferase family 1" evidence="1">
    <location>
        <begin position="226"/>
        <end position="376"/>
    </location>
</feature>
<dbReference type="SUPFAM" id="SSF53756">
    <property type="entry name" value="UDP-Glycosyltransferase/glycogen phosphorylase"/>
    <property type="match status" value="1"/>
</dbReference>